<reference evidence="3" key="1">
    <citation type="journal article" date="2019" name="IScience">
        <title>Narwhal Genome Reveals Long-Term Low Genetic Diversity despite Current Large Abundance Size.</title>
        <authorList>
            <person name="Westbury M.V."/>
            <person name="Petersen B."/>
            <person name="Garde E."/>
            <person name="Heide-Jorgensen M.P."/>
            <person name="Lorenzen E.D."/>
        </authorList>
    </citation>
    <scope>NUCLEOTIDE SEQUENCE [LARGE SCALE GENOMIC DNA]</scope>
</reference>
<dbReference type="AlphaFoldDB" id="A0A4U1FDZ9"/>
<gene>
    <name evidence="2" type="ORF">EI555_012960</name>
</gene>
<organism evidence="2 3">
    <name type="scientific">Monodon monoceros</name>
    <name type="common">Narwhal</name>
    <name type="synonym">Ceratodon monodon</name>
    <dbReference type="NCBI Taxonomy" id="40151"/>
    <lineage>
        <taxon>Eukaryota</taxon>
        <taxon>Metazoa</taxon>
        <taxon>Chordata</taxon>
        <taxon>Craniata</taxon>
        <taxon>Vertebrata</taxon>
        <taxon>Euteleostomi</taxon>
        <taxon>Mammalia</taxon>
        <taxon>Eutheria</taxon>
        <taxon>Laurasiatheria</taxon>
        <taxon>Artiodactyla</taxon>
        <taxon>Whippomorpha</taxon>
        <taxon>Cetacea</taxon>
        <taxon>Odontoceti</taxon>
        <taxon>Monodontidae</taxon>
        <taxon>Monodon</taxon>
    </lineage>
</organism>
<accession>A0A4U1FDZ9</accession>
<evidence type="ECO:0000313" key="3">
    <source>
        <dbReference type="Proteomes" id="UP000308365"/>
    </source>
</evidence>
<dbReference type="EMBL" id="RWIC01000189">
    <property type="protein sequence ID" value="TKC47918.1"/>
    <property type="molecule type" value="Genomic_DNA"/>
</dbReference>
<protein>
    <submittedName>
        <fullName evidence="2">Uncharacterized protein</fullName>
    </submittedName>
</protein>
<proteinExistence type="predicted"/>
<feature type="compositionally biased region" description="Gly residues" evidence="1">
    <location>
        <begin position="17"/>
        <end position="28"/>
    </location>
</feature>
<feature type="region of interest" description="Disordered" evidence="1">
    <location>
        <begin position="1"/>
        <end position="49"/>
    </location>
</feature>
<comment type="caution">
    <text evidence="2">The sequence shown here is derived from an EMBL/GenBank/DDBJ whole genome shotgun (WGS) entry which is preliminary data.</text>
</comment>
<sequence length="139" mass="14730">MAARRRLRDGVAPLLSGGSGPDPGGGVRSSGWGSRSQAPYGTVGAVSGGEQVRLAGGPRLAAKRRVPGGDTWTPQEREEAFGSRCRVAAEDGLDRPDLGRLLEGCGQRRVLMAIPPERRRGRAGCRKPGPCVWRDSDLE</sequence>
<dbReference type="Proteomes" id="UP000308365">
    <property type="component" value="Unassembled WGS sequence"/>
</dbReference>
<evidence type="ECO:0000256" key="1">
    <source>
        <dbReference type="SAM" id="MobiDB-lite"/>
    </source>
</evidence>
<name>A0A4U1FDZ9_MONMO</name>
<evidence type="ECO:0000313" key="2">
    <source>
        <dbReference type="EMBL" id="TKC47918.1"/>
    </source>
</evidence>